<feature type="compositionally biased region" description="Polar residues" evidence="1">
    <location>
        <begin position="183"/>
        <end position="192"/>
    </location>
</feature>
<keyword evidence="3" id="KW-1185">Reference proteome</keyword>
<dbReference type="AlphaFoldDB" id="A0A1W5D6H8"/>
<reference evidence="3" key="1">
    <citation type="submission" date="2017-03" db="EMBL/GenBank/DDBJ databases">
        <authorList>
            <person name="Sharma R."/>
            <person name="Thines M."/>
        </authorList>
    </citation>
    <scope>NUCLEOTIDE SEQUENCE [LARGE SCALE GENOMIC DNA]</scope>
</reference>
<evidence type="ECO:0000313" key="2">
    <source>
        <dbReference type="EMBL" id="SLM38727.1"/>
    </source>
</evidence>
<feature type="region of interest" description="Disordered" evidence="1">
    <location>
        <begin position="80"/>
        <end position="125"/>
    </location>
</feature>
<feature type="compositionally biased region" description="Acidic residues" evidence="1">
    <location>
        <begin position="103"/>
        <end position="120"/>
    </location>
</feature>
<evidence type="ECO:0000313" key="3">
    <source>
        <dbReference type="Proteomes" id="UP000192927"/>
    </source>
</evidence>
<accession>A0A1W5D6H8</accession>
<feature type="region of interest" description="Disordered" evidence="1">
    <location>
        <begin position="167"/>
        <end position="192"/>
    </location>
</feature>
<dbReference type="Proteomes" id="UP000192927">
    <property type="component" value="Unassembled WGS sequence"/>
</dbReference>
<organism evidence="2 3">
    <name type="scientific">Lasallia pustulata</name>
    <dbReference type="NCBI Taxonomy" id="136370"/>
    <lineage>
        <taxon>Eukaryota</taxon>
        <taxon>Fungi</taxon>
        <taxon>Dikarya</taxon>
        <taxon>Ascomycota</taxon>
        <taxon>Pezizomycotina</taxon>
        <taxon>Lecanoromycetes</taxon>
        <taxon>OSLEUM clade</taxon>
        <taxon>Umbilicariomycetidae</taxon>
        <taxon>Umbilicariales</taxon>
        <taxon>Umbilicariaceae</taxon>
        <taxon>Lasallia</taxon>
    </lineage>
</organism>
<dbReference type="SUPFAM" id="SSF48452">
    <property type="entry name" value="TPR-like"/>
    <property type="match status" value="1"/>
</dbReference>
<proteinExistence type="predicted"/>
<protein>
    <submittedName>
        <fullName evidence="2">Tetratricopeptide-like helical domain</fullName>
    </submittedName>
</protein>
<sequence>MPPAHDLEERDTVTQLLYERPYHPGLYLERAQCYEHLGFSDLATGDAYRALLLTGEAQDESGDYHELALEALCEARNSGGERGRMNGAGNANGHITNGRGPASDDEDRSEYGSEDGSEYEEDKKAVQEISTTYALESYQKLARNLTQCGRLRTAFDFCQRGLMAFPKDDDLQHPRAAIPATHRGTQLQRDPS</sequence>
<evidence type="ECO:0000256" key="1">
    <source>
        <dbReference type="SAM" id="MobiDB-lite"/>
    </source>
</evidence>
<name>A0A1W5D6H8_9LECA</name>
<dbReference type="EMBL" id="FWEW01002729">
    <property type="protein sequence ID" value="SLM38727.1"/>
    <property type="molecule type" value="Genomic_DNA"/>
</dbReference>
<dbReference type="InterPro" id="IPR011990">
    <property type="entry name" value="TPR-like_helical_dom_sf"/>
</dbReference>